<dbReference type="Gramene" id="ESW04804">
    <property type="protein sequence ID" value="ESW04804"/>
    <property type="gene ID" value="PHAVU_011G126400g"/>
</dbReference>
<organism evidence="2 3">
    <name type="scientific">Phaseolus vulgaris</name>
    <name type="common">Kidney bean</name>
    <name type="synonym">French bean</name>
    <dbReference type="NCBI Taxonomy" id="3885"/>
    <lineage>
        <taxon>Eukaryota</taxon>
        <taxon>Viridiplantae</taxon>
        <taxon>Streptophyta</taxon>
        <taxon>Embryophyta</taxon>
        <taxon>Tracheophyta</taxon>
        <taxon>Spermatophyta</taxon>
        <taxon>Magnoliopsida</taxon>
        <taxon>eudicotyledons</taxon>
        <taxon>Gunneridae</taxon>
        <taxon>Pentapetalae</taxon>
        <taxon>rosids</taxon>
        <taxon>fabids</taxon>
        <taxon>Fabales</taxon>
        <taxon>Fabaceae</taxon>
        <taxon>Papilionoideae</taxon>
        <taxon>50 kb inversion clade</taxon>
        <taxon>NPAAA clade</taxon>
        <taxon>indigoferoid/millettioid clade</taxon>
        <taxon>Phaseoleae</taxon>
        <taxon>Phaseolus</taxon>
    </lineage>
</organism>
<dbReference type="AlphaFoldDB" id="V7AGX8"/>
<accession>V7AGX8</accession>
<protein>
    <recommendedName>
        <fullName evidence="4">LCR</fullName>
    </recommendedName>
</protein>
<gene>
    <name evidence="2" type="ORF">PHAVU_011G126400g</name>
</gene>
<evidence type="ECO:0008006" key="4">
    <source>
        <dbReference type="Google" id="ProtNLM"/>
    </source>
</evidence>
<dbReference type="Proteomes" id="UP000000226">
    <property type="component" value="Chromosome 11"/>
</dbReference>
<evidence type="ECO:0000313" key="2">
    <source>
        <dbReference type="EMBL" id="ESW04804.1"/>
    </source>
</evidence>
<feature type="signal peptide" evidence="1">
    <location>
        <begin position="1"/>
        <end position="30"/>
    </location>
</feature>
<evidence type="ECO:0000313" key="3">
    <source>
        <dbReference type="Proteomes" id="UP000000226"/>
    </source>
</evidence>
<feature type="chain" id="PRO_5004755528" description="LCR" evidence="1">
    <location>
        <begin position="31"/>
        <end position="75"/>
    </location>
</feature>
<keyword evidence="1" id="KW-0732">Signal</keyword>
<keyword evidence="3" id="KW-1185">Reference proteome</keyword>
<dbReference type="PROSITE" id="PS01138">
    <property type="entry name" value="SCORP_SHORT_TOXIN"/>
    <property type="match status" value="1"/>
</dbReference>
<proteinExistence type="predicted"/>
<sequence length="75" mass="8100">MAGYSVMWMILFKVLLATTIVLVISSGVMSQDPPKCPGTCSQFPDCDAQCRFIGYGAGKCTGKLCCCSFDLQQFS</sequence>
<dbReference type="OrthoDB" id="1448505at2759"/>
<name>V7AGX8_PHAVU</name>
<dbReference type="EMBL" id="CM002298">
    <property type="protein sequence ID" value="ESW04804.1"/>
    <property type="molecule type" value="Genomic_DNA"/>
</dbReference>
<reference evidence="3" key="1">
    <citation type="journal article" date="2014" name="Nat. Genet.">
        <title>A reference genome for common bean and genome-wide analysis of dual domestications.</title>
        <authorList>
            <person name="Schmutz J."/>
            <person name="McClean P.E."/>
            <person name="Mamidi S."/>
            <person name="Wu G.A."/>
            <person name="Cannon S.B."/>
            <person name="Grimwood J."/>
            <person name="Jenkins J."/>
            <person name="Shu S."/>
            <person name="Song Q."/>
            <person name="Chavarro C."/>
            <person name="Torres-Torres M."/>
            <person name="Geffroy V."/>
            <person name="Moghaddam S.M."/>
            <person name="Gao D."/>
            <person name="Abernathy B."/>
            <person name="Barry K."/>
            <person name="Blair M."/>
            <person name="Brick M.A."/>
            <person name="Chovatia M."/>
            <person name="Gepts P."/>
            <person name="Goodstein D.M."/>
            <person name="Gonzales M."/>
            <person name="Hellsten U."/>
            <person name="Hyten D.L."/>
            <person name="Jia G."/>
            <person name="Kelly J.D."/>
            <person name="Kudrna D."/>
            <person name="Lee R."/>
            <person name="Richard M.M."/>
            <person name="Miklas P.N."/>
            <person name="Osorno J.M."/>
            <person name="Rodrigues J."/>
            <person name="Thareau V."/>
            <person name="Urrea C.A."/>
            <person name="Wang M."/>
            <person name="Yu Y."/>
            <person name="Zhang M."/>
            <person name="Wing R.A."/>
            <person name="Cregan P.B."/>
            <person name="Rokhsar D.S."/>
            <person name="Jackson S.A."/>
        </authorList>
    </citation>
    <scope>NUCLEOTIDE SEQUENCE [LARGE SCALE GENOMIC DNA]</scope>
    <source>
        <strain evidence="3">cv. G19833</strain>
    </source>
</reference>
<evidence type="ECO:0000256" key="1">
    <source>
        <dbReference type="SAM" id="SignalP"/>
    </source>
</evidence>